<name>A0A087HEH0_ARAAL</name>
<dbReference type="Proteomes" id="UP000029120">
    <property type="component" value="Chromosome 2"/>
</dbReference>
<keyword evidence="6" id="KW-1185">Reference proteome</keyword>
<dbReference type="PANTHER" id="PTHR46502:SF2">
    <property type="entry name" value="16 KDA PHLOEM PROTEIN 2"/>
    <property type="match status" value="1"/>
</dbReference>
<dbReference type="Pfam" id="PF00168">
    <property type="entry name" value="C2"/>
    <property type="match status" value="1"/>
</dbReference>
<keyword evidence="1" id="KW-0479">Metal-binding</keyword>
<accession>A0A087HEH0</accession>
<dbReference type="GO" id="GO:0046872">
    <property type="term" value="F:metal ion binding"/>
    <property type="evidence" value="ECO:0007669"/>
    <property type="project" value="UniProtKB-KW"/>
</dbReference>
<dbReference type="Gramene" id="KFK40522">
    <property type="protein sequence ID" value="KFK40522"/>
    <property type="gene ID" value="AALP_AA2G006600"/>
</dbReference>
<protein>
    <recommendedName>
        <fullName evidence="4">C2 domain-containing protein</fullName>
    </recommendedName>
</protein>
<dbReference type="PROSITE" id="PS50004">
    <property type="entry name" value="C2"/>
    <property type="match status" value="1"/>
</dbReference>
<dbReference type="InterPro" id="IPR035892">
    <property type="entry name" value="C2_domain_sf"/>
</dbReference>
<feature type="domain" description="C2" evidence="4">
    <location>
        <begin position="1"/>
        <end position="103"/>
    </location>
</feature>
<dbReference type="OMA" id="IPITCYN"/>
<dbReference type="OrthoDB" id="419768at2759"/>
<dbReference type="SUPFAM" id="SSF49562">
    <property type="entry name" value="C2 domain (Calcium/lipid-binding domain, CaLB)"/>
    <property type="match status" value="1"/>
</dbReference>
<evidence type="ECO:0000313" key="5">
    <source>
        <dbReference type="EMBL" id="KFK40522.1"/>
    </source>
</evidence>
<feature type="region of interest" description="Disordered" evidence="3">
    <location>
        <begin position="128"/>
        <end position="147"/>
    </location>
</feature>
<organism evidence="5 6">
    <name type="scientific">Arabis alpina</name>
    <name type="common">Alpine rock-cress</name>
    <dbReference type="NCBI Taxonomy" id="50452"/>
    <lineage>
        <taxon>Eukaryota</taxon>
        <taxon>Viridiplantae</taxon>
        <taxon>Streptophyta</taxon>
        <taxon>Embryophyta</taxon>
        <taxon>Tracheophyta</taxon>
        <taxon>Spermatophyta</taxon>
        <taxon>Magnoliopsida</taxon>
        <taxon>eudicotyledons</taxon>
        <taxon>Gunneridae</taxon>
        <taxon>Pentapetalae</taxon>
        <taxon>rosids</taxon>
        <taxon>malvids</taxon>
        <taxon>Brassicales</taxon>
        <taxon>Brassicaceae</taxon>
        <taxon>Arabideae</taxon>
        <taxon>Arabis</taxon>
    </lineage>
</organism>
<gene>
    <name evidence="5" type="ordered locus">AALP_Aa2g006600</name>
</gene>
<reference evidence="6" key="1">
    <citation type="journal article" date="2015" name="Nat. Plants">
        <title>Genome expansion of Arabis alpina linked with retrotransposition and reduced symmetric DNA methylation.</title>
        <authorList>
            <person name="Willing E.M."/>
            <person name="Rawat V."/>
            <person name="Mandakova T."/>
            <person name="Maumus F."/>
            <person name="James G.V."/>
            <person name="Nordstroem K.J."/>
            <person name="Becker C."/>
            <person name="Warthmann N."/>
            <person name="Chica C."/>
            <person name="Szarzynska B."/>
            <person name="Zytnicki M."/>
            <person name="Albani M.C."/>
            <person name="Kiefer C."/>
            <person name="Bergonzi S."/>
            <person name="Castaings L."/>
            <person name="Mateos J.L."/>
            <person name="Berns M.C."/>
            <person name="Bujdoso N."/>
            <person name="Piofczyk T."/>
            <person name="de Lorenzo L."/>
            <person name="Barrero-Sicilia C."/>
            <person name="Mateos I."/>
            <person name="Piednoel M."/>
            <person name="Hagmann J."/>
            <person name="Chen-Min-Tao R."/>
            <person name="Iglesias-Fernandez R."/>
            <person name="Schuster S.C."/>
            <person name="Alonso-Blanco C."/>
            <person name="Roudier F."/>
            <person name="Carbonero P."/>
            <person name="Paz-Ares J."/>
            <person name="Davis S.J."/>
            <person name="Pecinka A."/>
            <person name="Quesneville H."/>
            <person name="Colot V."/>
            <person name="Lysak M.A."/>
            <person name="Weigel D."/>
            <person name="Coupland G."/>
            <person name="Schneeberger K."/>
        </authorList>
    </citation>
    <scope>NUCLEOTIDE SEQUENCE [LARGE SCALE GENOMIC DNA]</scope>
    <source>
        <strain evidence="6">cv. Pajares</strain>
    </source>
</reference>
<evidence type="ECO:0000259" key="4">
    <source>
        <dbReference type="PROSITE" id="PS50004"/>
    </source>
</evidence>
<dbReference type="SMART" id="SM00239">
    <property type="entry name" value="C2"/>
    <property type="match status" value="1"/>
</dbReference>
<dbReference type="eggNOG" id="KOG1030">
    <property type="taxonomic scope" value="Eukaryota"/>
</dbReference>
<dbReference type="AlphaFoldDB" id="A0A087HEH0"/>
<dbReference type="PANTHER" id="PTHR46502">
    <property type="entry name" value="C2 DOMAIN-CONTAINING"/>
    <property type="match status" value="1"/>
</dbReference>
<keyword evidence="2" id="KW-0106">Calcium</keyword>
<dbReference type="InterPro" id="IPR000008">
    <property type="entry name" value="C2_dom"/>
</dbReference>
<evidence type="ECO:0000256" key="2">
    <source>
        <dbReference type="ARBA" id="ARBA00022837"/>
    </source>
</evidence>
<evidence type="ECO:0000256" key="1">
    <source>
        <dbReference type="ARBA" id="ARBA00022723"/>
    </source>
</evidence>
<dbReference type="EMBL" id="CM002870">
    <property type="protein sequence ID" value="KFK40522.1"/>
    <property type="molecule type" value="Genomic_DNA"/>
</dbReference>
<sequence length="147" mass="16333">MPHGTLEVVLSSAKGLEDTDFMNNMDPYVLFICRTQEQKSSISSGQGTTPEWNETFIFTVSEGTTELKAKIFDKDVGTEDDAVGEATIPLEPVFVEGEIQPTAYNVVKDGEFKGEIWIALSFKPSENRSRGFENETYGGWKNSEASY</sequence>
<dbReference type="Gene3D" id="2.60.40.150">
    <property type="entry name" value="C2 domain"/>
    <property type="match status" value="1"/>
</dbReference>
<evidence type="ECO:0000256" key="3">
    <source>
        <dbReference type="SAM" id="MobiDB-lite"/>
    </source>
</evidence>
<evidence type="ECO:0000313" key="6">
    <source>
        <dbReference type="Proteomes" id="UP000029120"/>
    </source>
</evidence>
<proteinExistence type="predicted"/>